<dbReference type="EMBL" id="NIVC01000927">
    <property type="protein sequence ID" value="PAA74737.1"/>
    <property type="molecule type" value="Genomic_DNA"/>
</dbReference>
<organism evidence="1 4">
    <name type="scientific">Macrostomum lignano</name>
    <dbReference type="NCBI Taxonomy" id="282301"/>
    <lineage>
        <taxon>Eukaryota</taxon>
        <taxon>Metazoa</taxon>
        <taxon>Spiralia</taxon>
        <taxon>Lophotrochozoa</taxon>
        <taxon>Platyhelminthes</taxon>
        <taxon>Rhabditophora</taxon>
        <taxon>Macrostomorpha</taxon>
        <taxon>Macrostomida</taxon>
        <taxon>Macrostomidae</taxon>
        <taxon>Macrostomum</taxon>
    </lineage>
</organism>
<evidence type="ECO:0000313" key="1">
    <source>
        <dbReference type="EMBL" id="PAA49210.1"/>
    </source>
</evidence>
<evidence type="ECO:0000313" key="2">
    <source>
        <dbReference type="EMBL" id="PAA60165.1"/>
    </source>
</evidence>
<comment type="caution">
    <text evidence="1">The sequence shown here is derived from an EMBL/GenBank/DDBJ whole genome shotgun (WGS) entry which is preliminary data.</text>
</comment>
<dbReference type="AlphaFoldDB" id="A0A267DIS9"/>
<sequence length="710" mass="78373">MYKEMSHATHALSHEENRLKICLLCYKKGSSMQRIGNASLKRIQAHFLPNYNANDEQLPAALCARCNKLLADVDKGIKAPNVLPNSSEVVKVSPTKITRQSSSCACKICETARFNPIGKGLGTWKPEPHSLGRPACSDPDHGLPPAQPVVICQRCHSMVGRGLPHYCTQTQRRENLFSKLSLDRRGAEIHASDVIKAKAASTGSNSRFQLATRGRDLTVCVGQRAGSSTSMRGGCAVPAEEFSRFQQTLCLSGRQTKLAAQFFRAWKGRKSIEPNLRSKLSAIDSALDDLFELTNLEMDCAKGKREMRSIVFCTDPLALIDRVMARRQVSADDGALIKVGIDSGGGFLKFCVSIVPAQGLKDQPTGSRSTYAEGACRFHFEDGGVRKLLLLAIAESVSESYDNLQQILNLLNLQGFSFCAAVDMKISNAILGIQCCSSTHPCPWCETARIDFSNPDRTNVLRSIGGIRLQAFEYQRTVEEKAPRNVSAAAFKNCVRPPLLEVPDSTMVLQAIPPMGLHLLLGVTNRLFEELDTQLRGLEDCQISTDDWLQQLGLRRPLQNGGNFAGNACECLLNGVDILIGMLAQHNVFSAMPVAHALRCFRDVKASCFGMSVCGDFENRVRAFEQAYIDLGIRVTPKVHAVIDHVVQFLNMSNLAGEPKKGLGFWSEQVVETAHHDFSSMWQDFRIDFHHPSYPDRLRKCVVAYCSRHA</sequence>
<dbReference type="EMBL" id="NIVC01003948">
    <property type="protein sequence ID" value="PAA49210.1"/>
    <property type="molecule type" value="Genomic_DNA"/>
</dbReference>
<dbReference type="EMBL" id="NIVC01002186">
    <property type="protein sequence ID" value="PAA60165.1"/>
    <property type="molecule type" value="Genomic_DNA"/>
</dbReference>
<proteinExistence type="predicted"/>
<dbReference type="OrthoDB" id="6769802at2759"/>
<name>A0A267DIS9_9PLAT</name>
<reference evidence="1 4" key="1">
    <citation type="submission" date="2017-06" db="EMBL/GenBank/DDBJ databases">
        <title>A platform for efficient transgenesis in Macrostomum lignano, a flatworm model organism for stem cell research.</title>
        <authorList>
            <person name="Berezikov E."/>
        </authorList>
    </citation>
    <scope>NUCLEOTIDE SEQUENCE [LARGE SCALE GENOMIC DNA]</scope>
    <source>
        <strain evidence="1">DV1</strain>
        <tissue evidence="1">Whole organism</tissue>
    </source>
</reference>
<protein>
    <submittedName>
        <fullName evidence="1">Uncharacterized protein</fullName>
    </submittedName>
</protein>
<evidence type="ECO:0000313" key="4">
    <source>
        <dbReference type="Proteomes" id="UP000215902"/>
    </source>
</evidence>
<dbReference type="PANTHER" id="PTHR31424:SF3">
    <property type="entry name" value="RING-TYPE DOMAIN-CONTAINING PROTEIN"/>
    <property type="match status" value="1"/>
</dbReference>
<evidence type="ECO:0000313" key="3">
    <source>
        <dbReference type="EMBL" id="PAA74737.1"/>
    </source>
</evidence>
<dbReference type="PANTHER" id="PTHR31424">
    <property type="entry name" value="PROTEIN CBG23806"/>
    <property type="match status" value="1"/>
</dbReference>
<gene>
    <name evidence="2" type="ORF">BOX15_Mlig018049g3</name>
    <name evidence="1" type="ORF">BOX15_Mlig018049g4</name>
    <name evidence="3" type="ORF">BOX15_Mlig018049g5</name>
</gene>
<dbReference type="Proteomes" id="UP000215902">
    <property type="component" value="Unassembled WGS sequence"/>
</dbReference>
<accession>A0A267DIS9</accession>
<keyword evidence="4" id="KW-1185">Reference proteome</keyword>